<comment type="caution">
    <text evidence="9">The sequence shown here is derived from an EMBL/GenBank/DDBJ whole genome shotgun (WGS) entry which is preliminary data.</text>
</comment>
<reference evidence="9 10" key="1">
    <citation type="journal article" date="2018" name="Plant J.">
        <title>Genome sequences of Chlorella sorokiniana UTEX 1602 and Micractinium conductrix SAG 241.80: implications to maltose excretion by a green alga.</title>
        <authorList>
            <person name="Arriola M.B."/>
            <person name="Velmurugan N."/>
            <person name="Zhang Y."/>
            <person name="Plunkett M.H."/>
            <person name="Hondzo H."/>
            <person name="Barney B.M."/>
        </authorList>
    </citation>
    <scope>NUCLEOTIDE SEQUENCE [LARGE SCALE GENOMIC DNA]</scope>
    <source>
        <strain evidence="10">UTEX 1602</strain>
    </source>
</reference>
<organism evidence="9 10">
    <name type="scientific">Chlorella sorokiniana</name>
    <name type="common">Freshwater green alga</name>
    <dbReference type="NCBI Taxonomy" id="3076"/>
    <lineage>
        <taxon>Eukaryota</taxon>
        <taxon>Viridiplantae</taxon>
        <taxon>Chlorophyta</taxon>
        <taxon>core chlorophytes</taxon>
        <taxon>Trebouxiophyceae</taxon>
        <taxon>Chlorellales</taxon>
        <taxon>Chlorellaceae</taxon>
        <taxon>Chlorella clade</taxon>
        <taxon>Chlorella</taxon>
    </lineage>
</organism>
<dbReference type="PANTHER" id="PTHR31485:SF7">
    <property type="entry name" value="PEPTIDYL SERINE ALPHA-GALACTOSYLTRANSFERASE"/>
    <property type="match status" value="1"/>
</dbReference>
<evidence type="ECO:0000256" key="2">
    <source>
        <dbReference type="ARBA" id="ARBA00022676"/>
    </source>
</evidence>
<dbReference type="GO" id="GO:0016757">
    <property type="term" value="F:glycosyltransferase activity"/>
    <property type="evidence" value="ECO:0007669"/>
    <property type="project" value="UniProtKB-KW"/>
</dbReference>
<evidence type="ECO:0000256" key="3">
    <source>
        <dbReference type="ARBA" id="ARBA00022679"/>
    </source>
</evidence>
<dbReference type="Pfam" id="PF23452">
    <property type="entry name" value="HPAT"/>
    <property type="match status" value="1"/>
</dbReference>
<dbReference type="PANTHER" id="PTHR31485">
    <property type="entry name" value="PEPTIDYL SERINE ALPHA-GALACTOSYLTRANSFERASE"/>
    <property type="match status" value="1"/>
</dbReference>
<proteinExistence type="predicted"/>
<sequence>MLIASIDCVGSDCQPPPDGAAAAAAQPTLHTLIATECSRYFTWQTIGLVHSIKQSGHPGPVTRLLSCTKEDWEALDAADRDLAASLPVATHWAPSYSTHPRTGDVYPGINKPVAVVDWLANTDVKEDYVLVIDADMIMRRPILPQEVGAAPGTAISGFFGYLIGVDNELALRHVPQVQPRNDTRAGPAGRRGDQVGGFTLMATADMRRVAPLWLKLSEDVREDPLAWNLTGDHYAKEGDRPWIAEMYGYSFGCAAADVWHIATGRLMRYPGYAVDREIYQDPPSVLHYGILWEVAGTGYSFDKHWHYDFDALACPPWHMSDDPFHTKRGLFAHPPRPSSLNTTGLELLRDLLAIEVLVTLNEAFCERHRHACPPSEELERECGKAEAIAQELRDTYASLPPLPPDPEVQQYEVPAPVEAAEAAAEAAEAAAEADAQAAKEAEGQAAAAEAAEAVTAEAEAVAAAAAEAELQSSEDAAAAGQHGQQRQVAAAEAPGEPGPPSEADRPRAPGQVHTEL</sequence>
<evidence type="ECO:0000256" key="5">
    <source>
        <dbReference type="ARBA" id="ARBA00022989"/>
    </source>
</evidence>
<dbReference type="InterPro" id="IPR056508">
    <property type="entry name" value="HPAT-like"/>
</dbReference>
<comment type="subcellular location">
    <subcellularLocation>
        <location evidence="1">Membrane</location>
        <topology evidence="1">Single-pass membrane protein</topology>
    </subcellularLocation>
</comment>
<dbReference type="OrthoDB" id="2015991at2759"/>
<keyword evidence="6" id="KW-0472">Membrane</keyword>
<feature type="region of interest" description="Disordered" evidence="7">
    <location>
        <begin position="465"/>
        <end position="516"/>
    </location>
</feature>
<evidence type="ECO:0000256" key="4">
    <source>
        <dbReference type="ARBA" id="ARBA00022692"/>
    </source>
</evidence>
<dbReference type="Proteomes" id="UP000239899">
    <property type="component" value="Unassembled WGS sequence"/>
</dbReference>
<evidence type="ECO:0000256" key="6">
    <source>
        <dbReference type="ARBA" id="ARBA00023136"/>
    </source>
</evidence>
<feature type="compositionally biased region" description="Low complexity" evidence="7">
    <location>
        <begin position="465"/>
        <end position="495"/>
    </location>
</feature>
<gene>
    <name evidence="9" type="ORF">C2E21_5293</name>
</gene>
<keyword evidence="4" id="KW-0812">Transmembrane</keyword>
<protein>
    <submittedName>
        <fullName evidence="9">Peptidyl serine alpha-galactosyltransferase</fullName>
    </submittedName>
</protein>
<dbReference type="AlphaFoldDB" id="A0A2P6TQM1"/>
<dbReference type="STRING" id="3076.A0A2P6TQM1"/>
<evidence type="ECO:0000259" key="8">
    <source>
        <dbReference type="Pfam" id="PF23452"/>
    </source>
</evidence>
<feature type="compositionally biased region" description="Low complexity" evidence="7">
    <location>
        <begin position="443"/>
        <end position="453"/>
    </location>
</feature>
<accession>A0A2P6TQM1</accession>
<keyword evidence="5" id="KW-1133">Transmembrane helix</keyword>
<feature type="region of interest" description="Disordered" evidence="7">
    <location>
        <begin position="431"/>
        <end position="453"/>
    </location>
</feature>
<dbReference type="EMBL" id="LHPG02000009">
    <property type="protein sequence ID" value="PRW56335.1"/>
    <property type="molecule type" value="Genomic_DNA"/>
</dbReference>
<evidence type="ECO:0000256" key="7">
    <source>
        <dbReference type="SAM" id="MobiDB-lite"/>
    </source>
</evidence>
<evidence type="ECO:0000313" key="9">
    <source>
        <dbReference type="EMBL" id="PRW56335.1"/>
    </source>
</evidence>
<name>A0A2P6TQM1_CHLSO</name>
<keyword evidence="3" id="KW-0808">Transferase</keyword>
<evidence type="ECO:0000256" key="1">
    <source>
        <dbReference type="ARBA" id="ARBA00004167"/>
    </source>
</evidence>
<dbReference type="InterPro" id="IPR044845">
    <property type="entry name" value="HPAT/SRGT1-like"/>
</dbReference>
<dbReference type="GO" id="GO:0016020">
    <property type="term" value="C:membrane"/>
    <property type="evidence" value="ECO:0007669"/>
    <property type="project" value="UniProtKB-SubCell"/>
</dbReference>
<keyword evidence="2" id="KW-0328">Glycosyltransferase</keyword>
<evidence type="ECO:0000313" key="10">
    <source>
        <dbReference type="Proteomes" id="UP000239899"/>
    </source>
</evidence>
<keyword evidence="10" id="KW-1185">Reference proteome</keyword>
<feature type="domain" description="Hydroxyproline O-arabinosyltransferase-like" evidence="8">
    <location>
        <begin position="30"/>
        <end position="308"/>
    </location>
</feature>